<keyword evidence="4 7" id="KW-0689">Ribosomal protein</keyword>
<keyword evidence="5 7" id="KW-0687">Ribonucleoprotein</keyword>
<dbReference type="GO" id="GO:1990904">
    <property type="term" value="C:ribonucleoprotein complex"/>
    <property type="evidence" value="ECO:0007669"/>
    <property type="project" value="UniProtKB-KW"/>
</dbReference>
<dbReference type="PANTHER" id="PTHR21368">
    <property type="entry name" value="50S RIBOSOMAL PROTEIN L9"/>
    <property type="match status" value="1"/>
</dbReference>
<dbReference type="InterPro" id="IPR020070">
    <property type="entry name" value="Ribosomal_bL9_N"/>
</dbReference>
<dbReference type="InterPro" id="IPR020594">
    <property type="entry name" value="Ribosomal_bL9_bac/chp"/>
</dbReference>
<dbReference type="Proteomes" id="UP000230353">
    <property type="component" value="Unassembled WGS sequence"/>
</dbReference>
<evidence type="ECO:0000256" key="8">
    <source>
        <dbReference type="SAM" id="Coils"/>
    </source>
</evidence>
<dbReference type="SUPFAM" id="SSF55658">
    <property type="entry name" value="L9 N-domain-like"/>
    <property type="match status" value="1"/>
</dbReference>
<keyword evidence="8" id="KW-0175">Coiled coil</keyword>
<feature type="domain" description="Ribosomal protein L9" evidence="9">
    <location>
        <begin position="1"/>
        <end position="45"/>
    </location>
</feature>
<dbReference type="Pfam" id="PF01281">
    <property type="entry name" value="Ribosomal_L9_N"/>
    <property type="match status" value="1"/>
</dbReference>
<dbReference type="InterPro" id="IPR036935">
    <property type="entry name" value="Ribosomal_bL9_N_sf"/>
</dbReference>
<protein>
    <recommendedName>
        <fullName evidence="6 7">Large ribosomal subunit protein bL9</fullName>
    </recommendedName>
</protein>
<dbReference type="NCBIfam" id="TIGR00158">
    <property type="entry name" value="L9"/>
    <property type="match status" value="1"/>
</dbReference>
<evidence type="ECO:0000259" key="10">
    <source>
        <dbReference type="Pfam" id="PF03948"/>
    </source>
</evidence>
<evidence type="ECO:0000256" key="5">
    <source>
        <dbReference type="ARBA" id="ARBA00023274"/>
    </source>
</evidence>
<dbReference type="EMBL" id="PEZL01000017">
    <property type="protein sequence ID" value="PIS13537.1"/>
    <property type="molecule type" value="Genomic_DNA"/>
</dbReference>
<dbReference type="InterPro" id="IPR000244">
    <property type="entry name" value="Ribosomal_bL9"/>
</dbReference>
<dbReference type="GO" id="GO:0003735">
    <property type="term" value="F:structural constituent of ribosome"/>
    <property type="evidence" value="ECO:0007669"/>
    <property type="project" value="InterPro"/>
</dbReference>
<feature type="domain" description="Large ribosomal subunit protein bL9 C-terminal" evidence="10">
    <location>
        <begin position="61"/>
        <end position="131"/>
    </location>
</feature>
<sequence length="143" mass="15882">MRVILKDNVAGLGQKDDVKEVKPGYWRNFLLPQGLAVEATAQLIELVQKRREEREKIKKAETEKLAKGLDELEGKTLVIKARADKKGNLFAGIAAKKIAALIKKEEGIDVAPETVKIKEPIKKIGLYEVNVGENVLKIKIEAV</sequence>
<dbReference type="InterPro" id="IPR020069">
    <property type="entry name" value="Ribosomal_bL9_C"/>
</dbReference>
<dbReference type="InterPro" id="IPR036791">
    <property type="entry name" value="Ribosomal_bL9_C_sf"/>
</dbReference>
<keyword evidence="3 7" id="KW-0694">RNA-binding</keyword>
<dbReference type="InterPro" id="IPR009027">
    <property type="entry name" value="Ribosomal_bL9/RNase_H1_N"/>
</dbReference>
<evidence type="ECO:0000256" key="2">
    <source>
        <dbReference type="ARBA" id="ARBA00022730"/>
    </source>
</evidence>
<organism evidence="11 12">
    <name type="scientific">Candidatus Tagabacteria bacterium CG09_land_8_20_14_0_10_41_14</name>
    <dbReference type="NCBI Taxonomy" id="1975021"/>
    <lineage>
        <taxon>Bacteria</taxon>
        <taxon>Candidatus Tagaibacteriota</taxon>
    </lineage>
</organism>
<dbReference type="HAMAP" id="MF_00503">
    <property type="entry name" value="Ribosomal_bL9"/>
    <property type="match status" value="1"/>
</dbReference>
<evidence type="ECO:0000256" key="1">
    <source>
        <dbReference type="ARBA" id="ARBA00010605"/>
    </source>
</evidence>
<reference evidence="12" key="1">
    <citation type="submission" date="2017-09" db="EMBL/GenBank/DDBJ databases">
        <title>Depth-based differentiation of microbial function through sediment-hosted aquifers and enrichment of novel symbionts in the deep terrestrial subsurface.</title>
        <authorList>
            <person name="Probst A.J."/>
            <person name="Ladd B."/>
            <person name="Jarett J.K."/>
            <person name="Geller-Mcgrath D.E."/>
            <person name="Sieber C.M.K."/>
            <person name="Emerson J.B."/>
            <person name="Anantharaman K."/>
            <person name="Thomas B.C."/>
            <person name="Malmstrom R."/>
            <person name="Stieglmeier M."/>
            <person name="Klingl A."/>
            <person name="Woyke T."/>
            <person name="Ryan C.M."/>
            <person name="Banfield J.F."/>
        </authorList>
    </citation>
    <scope>NUCLEOTIDE SEQUENCE [LARGE SCALE GENOMIC DNA]</scope>
</reference>
<dbReference type="Gene3D" id="3.10.430.100">
    <property type="entry name" value="Ribosomal protein L9, C-terminal domain"/>
    <property type="match status" value="1"/>
</dbReference>
<comment type="caution">
    <text evidence="11">The sequence shown here is derived from an EMBL/GenBank/DDBJ whole genome shotgun (WGS) entry which is preliminary data.</text>
</comment>
<comment type="function">
    <text evidence="7">Binds to the 23S rRNA.</text>
</comment>
<evidence type="ECO:0000313" key="12">
    <source>
        <dbReference type="Proteomes" id="UP000230353"/>
    </source>
</evidence>
<accession>A0A2H0WLL3</accession>
<proteinExistence type="inferred from homology"/>
<evidence type="ECO:0000256" key="3">
    <source>
        <dbReference type="ARBA" id="ARBA00022884"/>
    </source>
</evidence>
<dbReference type="GO" id="GO:0005840">
    <property type="term" value="C:ribosome"/>
    <property type="evidence" value="ECO:0007669"/>
    <property type="project" value="UniProtKB-KW"/>
</dbReference>
<dbReference type="GO" id="GO:0019843">
    <property type="term" value="F:rRNA binding"/>
    <property type="evidence" value="ECO:0007669"/>
    <property type="project" value="UniProtKB-UniRule"/>
</dbReference>
<gene>
    <name evidence="7 11" type="primary">rplI</name>
    <name evidence="11" type="ORF">COT67_01200</name>
</gene>
<dbReference type="SUPFAM" id="SSF55653">
    <property type="entry name" value="Ribosomal protein L9 C-domain"/>
    <property type="match status" value="1"/>
</dbReference>
<evidence type="ECO:0000259" key="9">
    <source>
        <dbReference type="Pfam" id="PF01281"/>
    </source>
</evidence>
<dbReference type="Gene3D" id="3.40.5.10">
    <property type="entry name" value="Ribosomal protein L9, N-terminal domain"/>
    <property type="match status" value="1"/>
</dbReference>
<evidence type="ECO:0000256" key="6">
    <source>
        <dbReference type="ARBA" id="ARBA00035292"/>
    </source>
</evidence>
<dbReference type="Pfam" id="PF03948">
    <property type="entry name" value="Ribosomal_L9_C"/>
    <property type="match status" value="1"/>
</dbReference>
<name>A0A2H0WLL3_9BACT</name>
<evidence type="ECO:0000256" key="4">
    <source>
        <dbReference type="ARBA" id="ARBA00022980"/>
    </source>
</evidence>
<dbReference type="AlphaFoldDB" id="A0A2H0WLL3"/>
<evidence type="ECO:0000313" key="11">
    <source>
        <dbReference type="EMBL" id="PIS13537.1"/>
    </source>
</evidence>
<evidence type="ECO:0000256" key="7">
    <source>
        <dbReference type="HAMAP-Rule" id="MF_00503"/>
    </source>
</evidence>
<keyword evidence="2 7" id="KW-0699">rRNA-binding</keyword>
<feature type="coiled-coil region" evidence="8">
    <location>
        <begin position="36"/>
        <end position="63"/>
    </location>
</feature>
<comment type="similarity">
    <text evidence="1 7">Belongs to the bacterial ribosomal protein bL9 family.</text>
</comment>
<dbReference type="GO" id="GO:0006412">
    <property type="term" value="P:translation"/>
    <property type="evidence" value="ECO:0007669"/>
    <property type="project" value="UniProtKB-UniRule"/>
</dbReference>